<keyword evidence="2" id="KW-1185">Reference proteome</keyword>
<sequence>MAKNPKYDPTDPAIVPRFSDIATLLRTKRLEATEEVDIGLCGVPFDLAVNYRAGQRSGPAAEAQQAVIH</sequence>
<dbReference type="Proteomes" id="UP000198658">
    <property type="component" value="Unassembled WGS sequence"/>
</dbReference>
<accession>A0A1H3W0W6</accession>
<dbReference type="EMBL" id="FNQO01000001">
    <property type="protein sequence ID" value="SDZ80713.1"/>
    <property type="molecule type" value="Genomic_DNA"/>
</dbReference>
<dbReference type="OrthoDB" id="9789727at2"/>
<proteinExistence type="predicted"/>
<dbReference type="RefSeq" id="WP_091384718.1">
    <property type="nucleotide sequence ID" value="NZ_FNQO01000001.1"/>
</dbReference>
<dbReference type="InterPro" id="IPR023696">
    <property type="entry name" value="Ureohydrolase_dom_sf"/>
</dbReference>
<dbReference type="SUPFAM" id="SSF52768">
    <property type="entry name" value="Arginase/deacetylase"/>
    <property type="match status" value="1"/>
</dbReference>
<evidence type="ECO:0000313" key="2">
    <source>
        <dbReference type="Proteomes" id="UP000198658"/>
    </source>
</evidence>
<dbReference type="AlphaFoldDB" id="A0A1H3W0W6"/>
<dbReference type="Gene3D" id="3.40.800.10">
    <property type="entry name" value="Ureohydrolase domain"/>
    <property type="match status" value="1"/>
</dbReference>
<reference evidence="2" key="1">
    <citation type="submission" date="2016-10" db="EMBL/GenBank/DDBJ databases">
        <authorList>
            <person name="Varghese N."/>
            <person name="Submissions S."/>
        </authorList>
    </citation>
    <scope>NUCLEOTIDE SEQUENCE [LARGE SCALE GENOMIC DNA]</scope>
    <source>
        <strain evidence="2">CGMCC 1.10657</strain>
    </source>
</reference>
<organism evidence="1 2">
    <name type="scientific">Microbulbifer marinus</name>
    <dbReference type="NCBI Taxonomy" id="658218"/>
    <lineage>
        <taxon>Bacteria</taxon>
        <taxon>Pseudomonadati</taxon>
        <taxon>Pseudomonadota</taxon>
        <taxon>Gammaproteobacteria</taxon>
        <taxon>Cellvibrionales</taxon>
        <taxon>Microbulbiferaceae</taxon>
        <taxon>Microbulbifer</taxon>
    </lineage>
</organism>
<dbReference type="STRING" id="658218.SAMN05216562_0461"/>
<name>A0A1H3W0W6_9GAMM</name>
<evidence type="ECO:0000313" key="1">
    <source>
        <dbReference type="EMBL" id="SDZ80713.1"/>
    </source>
</evidence>
<protein>
    <submittedName>
        <fullName evidence="1">Agmatinase</fullName>
    </submittedName>
</protein>
<gene>
    <name evidence="1" type="ORF">SAMN05216562_0461</name>
</gene>